<reference evidence="1" key="1">
    <citation type="submission" date="2020-01" db="EMBL/GenBank/DDBJ databases">
        <title>Identification and distribution of gene clusters putatively required for synthesis of sphingolipid metabolism inhibitors in phylogenetically diverse species of the filamentous fungus Fusarium.</title>
        <authorList>
            <person name="Kim H.-S."/>
            <person name="Busman M."/>
            <person name="Brown D.W."/>
            <person name="Divon H."/>
            <person name="Uhlig S."/>
            <person name="Proctor R.H."/>
        </authorList>
    </citation>
    <scope>NUCLEOTIDE SEQUENCE</scope>
    <source>
        <strain evidence="1">NRRL 53441</strain>
    </source>
</reference>
<evidence type="ECO:0000313" key="2">
    <source>
        <dbReference type="Proteomes" id="UP000605986"/>
    </source>
</evidence>
<proteinExistence type="predicted"/>
<evidence type="ECO:0000313" key="1">
    <source>
        <dbReference type="EMBL" id="KAF4454127.1"/>
    </source>
</evidence>
<organism evidence="1 2">
    <name type="scientific">Fusarium austroafricanum</name>
    <dbReference type="NCBI Taxonomy" id="2364996"/>
    <lineage>
        <taxon>Eukaryota</taxon>
        <taxon>Fungi</taxon>
        <taxon>Dikarya</taxon>
        <taxon>Ascomycota</taxon>
        <taxon>Pezizomycotina</taxon>
        <taxon>Sordariomycetes</taxon>
        <taxon>Hypocreomycetidae</taxon>
        <taxon>Hypocreales</taxon>
        <taxon>Nectriaceae</taxon>
        <taxon>Fusarium</taxon>
        <taxon>Fusarium concolor species complex</taxon>
    </lineage>
</organism>
<dbReference type="AlphaFoldDB" id="A0A8H4PAV4"/>
<comment type="caution">
    <text evidence="1">The sequence shown here is derived from an EMBL/GenBank/DDBJ whole genome shotgun (WGS) entry which is preliminary data.</text>
</comment>
<dbReference type="Gene3D" id="2.160.20.10">
    <property type="entry name" value="Single-stranded right-handed beta-helix, Pectin lyase-like"/>
    <property type="match status" value="1"/>
</dbReference>
<gene>
    <name evidence="1" type="ORF">F53441_3313</name>
</gene>
<name>A0A8H4PAV4_9HYPO</name>
<dbReference type="InterPro" id="IPR011050">
    <property type="entry name" value="Pectin_lyase_fold/virulence"/>
</dbReference>
<dbReference type="Proteomes" id="UP000605986">
    <property type="component" value="Unassembled WGS sequence"/>
</dbReference>
<dbReference type="InterPro" id="IPR012334">
    <property type="entry name" value="Pectin_lyas_fold"/>
</dbReference>
<protein>
    <submittedName>
        <fullName evidence="1">Uncharacterized protein</fullName>
    </submittedName>
</protein>
<dbReference type="OrthoDB" id="5103327at2759"/>
<keyword evidence="2" id="KW-1185">Reference proteome</keyword>
<sequence length="83" mass="8556">MVSDTVYIPPNAKIVGEALASIIMGTGPNFGDLNNPRPVVQVGRPGDVGKVEWSDTIVSTRGAAAGAILIQYNLFTLGAPSGM</sequence>
<accession>A0A8H4PAV4</accession>
<dbReference type="EMBL" id="JAADJG010000133">
    <property type="protein sequence ID" value="KAF4454127.1"/>
    <property type="molecule type" value="Genomic_DNA"/>
</dbReference>
<dbReference type="SUPFAM" id="SSF51126">
    <property type="entry name" value="Pectin lyase-like"/>
    <property type="match status" value="1"/>
</dbReference>